<dbReference type="CDD" id="cd07043">
    <property type="entry name" value="STAS_anti-anti-sigma_factors"/>
    <property type="match status" value="1"/>
</dbReference>
<feature type="domain" description="STAS" evidence="1">
    <location>
        <begin position="1"/>
        <end position="85"/>
    </location>
</feature>
<dbReference type="STRING" id="445709.ABW99_18360"/>
<evidence type="ECO:0000313" key="2">
    <source>
        <dbReference type="EMBL" id="AKJ69875.1"/>
    </source>
</evidence>
<accession>A0A0G3ESB4</accession>
<dbReference type="InterPro" id="IPR058548">
    <property type="entry name" value="MlaB-like_STAS"/>
</dbReference>
<dbReference type="Proteomes" id="UP000036700">
    <property type="component" value="Chromosome"/>
</dbReference>
<organism evidence="2 3">
    <name type="scientific">Pandoraea thiooxydans</name>
    <dbReference type="NCBI Taxonomy" id="445709"/>
    <lineage>
        <taxon>Bacteria</taxon>
        <taxon>Pseudomonadati</taxon>
        <taxon>Pseudomonadota</taxon>
        <taxon>Betaproteobacteria</taxon>
        <taxon>Burkholderiales</taxon>
        <taxon>Burkholderiaceae</taxon>
        <taxon>Pandoraea</taxon>
    </lineage>
</organism>
<dbReference type="PROSITE" id="PS50801">
    <property type="entry name" value="STAS"/>
    <property type="match status" value="1"/>
</dbReference>
<dbReference type="Pfam" id="PF13466">
    <property type="entry name" value="STAS_2"/>
    <property type="match status" value="1"/>
</dbReference>
<dbReference type="SUPFAM" id="SSF52091">
    <property type="entry name" value="SpoIIaa-like"/>
    <property type="match status" value="1"/>
</dbReference>
<dbReference type="KEGG" id="ptx:ABW99_18360"/>
<gene>
    <name evidence="2" type="ORF">ABW99_18360</name>
</gene>
<dbReference type="InterPro" id="IPR002645">
    <property type="entry name" value="STAS_dom"/>
</dbReference>
<evidence type="ECO:0000259" key="1">
    <source>
        <dbReference type="PROSITE" id="PS50801"/>
    </source>
</evidence>
<dbReference type="AlphaFoldDB" id="A0A0G3ESB4"/>
<proteinExistence type="predicted"/>
<name>A0A0G3ESB4_9BURK</name>
<sequence length="85" mass="9036">MLALQSELTHDTAAAVLRDGMASIDAGETQVDCAALMRFDSSALAVLLALRRHAIRRGATLAFSNLPDELTSLAQVYGITHLLAN</sequence>
<keyword evidence="3" id="KW-1185">Reference proteome</keyword>
<dbReference type="Gene3D" id="3.30.750.24">
    <property type="entry name" value="STAS domain"/>
    <property type="match status" value="1"/>
</dbReference>
<dbReference type="InterPro" id="IPR036513">
    <property type="entry name" value="STAS_dom_sf"/>
</dbReference>
<evidence type="ECO:0000313" key="3">
    <source>
        <dbReference type="Proteomes" id="UP000036700"/>
    </source>
</evidence>
<dbReference type="EMBL" id="CP011568">
    <property type="protein sequence ID" value="AKJ69875.1"/>
    <property type="molecule type" value="Genomic_DNA"/>
</dbReference>
<dbReference type="OrthoDB" id="9156744at2"/>
<dbReference type="PATRIC" id="fig|445709.3.peg.3866"/>
<dbReference type="RefSeq" id="WP_047215782.1">
    <property type="nucleotide sequence ID" value="NZ_CP011568.3"/>
</dbReference>
<reference evidence="3" key="1">
    <citation type="submission" date="2015-06" db="EMBL/GenBank/DDBJ databases">
        <authorList>
            <person name="Lim Y.L."/>
            <person name="Ee R."/>
            <person name="Yong D."/>
            <person name="How K.Y."/>
            <person name="Yin W.F."/>
            <person name="Chan K.G."/>
        </authorList>
    </citation>
    <scope>NUCLEOTIDE SEQUENCE [LARGE SCALE GENOMIC DNA]</scope>
    <source>
        <strain evidence="3">DSM 25325</strain>
    </source>
</reference>
<protein>
    <recommendedName>
        <fullName evidence="1">STAS domain-containing protein</fullName>
    </recommendedName>
</protein>